<protein>
    <submittedName>
        <fullName evidence="1">Uncharacterized protein</fullName>
    </submittedName>
</protein>
<dbReference type="AlphaFoldDB" id="A0A167F7Z6"/>
<dbReference type="KEGG" id="pcx:LPB68_01170"/>
<dbReference type="EMBL" id="LSFN01000005">
    <property type="protein sequence ID" value="OAB76286.1"/>
    <property type="molecule type" value="Genomic_DNA"/>
</dbReference>
<proteinExistence type="predicted"/>
<evidence type="ECO:0000313" key="1">
    <source>
        <dbReference type="EMBL" id="OAB76286.1"/>
    </source>
</evidence>
<sequence>MKMEDIILTCIKEHPGISAKKIVSCFDSKTNNLLVTEETNPQASIFKQLRTLKKKGNLHNRGDRWYFMNRNIG</sequence>
<organism evidence="1 2">
    <name type="scientific">Paenibacillus crassostreae</name>
    <dbReference type="NCBI Taxonomy" id="1763538"/>
    <lineage>
        <taxon>Bacteria</taxon>
        <taxon>Bacillati</taxon>
        <taxon>Bacillota</taxon>
        <taxon>Bacilli</taxon>
        <taxon>Bacillales</taxon>
        <taxon>Paenibacillaceae</taxon>
        <taxon>Paenibacillus</taxon>
    </lineage>
</organism>
<gene>
    <name evidence="1" type="ORF">PNBC_02355</name>
</gene>
<keyword evidence="2" id="KW-1185">Reference proteome</keyword>
<accession>A0A167F7Z6</accession>
<dbReference type="STRING" id="1763538.LPB68_01170"/>
<reference evidence="1 2" key="1">
    <citation type="submission" date="2016-02" db="EMBL/GenBank/DDBJ databases">
        <title>Paenibacillus sp. LPB0068, isolated from Crassostrea gigas.</title>
        <authorList>
            <person name="Shin S.-K."/>
            <person name="Yi H."/>
        </authorList>
    </citation>
    <scope>NUCLEOTIDE SEQUENCE [LARGE SCALE GENOMIC DNA]</scope>
    <source>
        <strain evidence="1 2">LPB0068</strain>
    </source>
</reference>
<evidence type="ECO:0000313" key="2">
    <source>
        <dbReference type="Proteomes" id="UP000077134"/>
    </source>
</evidence>
<comment type="caution">
    <text evidence="1">The sequence shown here is derived from an EMBL/GenBank/DDBJ whole genome shotgun (WGS) entry which is preliminary data.</text>
</comment>
<name>A0A167F7Z6_9BACL</name>
<dbReference type="Proteomes" id="UP000077134">
    <property type="component" value="Unassembled WGS sequence"/>
</dbReference>